<reference evidence="3" key="1">
    <citation type="journal article" date="2023" name="Commun. Biol.">
        <title>Genome analysis of Parmales, the sister group of diatoms, reveals the evolutionary specialization of diatoms from phago-mixotrophs to photoautotrophs.</title>
        <authorList>
            <person name="Ban H."/>
            <person name="Sato S."/>
            <person name="Yoshikawa S."/>
            <person name="Yamada K."/>
            <person name="Nakamura Y."/>
            <person name="Ichinomiya M."/>
            <person name="Sato N."/>
            <person name="Blanc-Mathieu R."/>
            <person name="Endo H."/>
            <person name="Kuwata A."/>
            <person name="Ogata H."/>
        </authorList>
    </citation>
    <scope>NUCLEOTIDE SEQUENCE [LARGE SCALE GENOMIC DNA]</scope>
</reference>
<proteinExistence type="predicted"/>
<feature type="compositionally biased region" description="Basic and acidic residues" evidence="1">
    <location>
        <begin position="108"/>
        <end position="117"/>
    </location>
</feature>
<gene>
    <name evidence="2" type="ORF">TrCOL_g11178</name>
</gene>
<evidence type="ECO:0000313" key="2">
    <source>
        <dbReference type="EMBL" id="GMI46394.1"/>
    </source>
</evidence>
<evidence type="ECO:0000313" key="3">
    <source>
        <dbReference type="Proteomes" id="UP001165065"/>
    </source>
</evidence>
<dbReference type="EMBL" id="BRYA01000296">
    <property type="protein sequence ID" value="GMI46394.1"/>
    <property type="molecule type" value="Genomic_DNA"/>
</dbReference>
<protein>
    <submittedName>
        <fullName evidence="2">Uncharacterized protein</fullName>
    </submittedName>
</protein>
<accession>A0A9W7GIJ5</accession>
<dbReference type="Proteomes" id="UP001165065">
    <property type="component" value="Unassembled WGS sequence"/>
</dbReference>
<feature type="region of interest" description="Disordered" evidence="1">
    <location>
        <begin position="220"/>
        <end position="248"/>
    </location>
</feature>
<name>A0A9W7GIJ5_9STRA</name>
<dbReference type="AlphaFoldDB" id="A0A9W7GIJ5"/>
<organism evidence="2 3">
    <name type="scientific">Triparma columacea</name>
    <dbReference type="NCBI Taxonomy" id="722753"/>
    <lineage>
        <taxon>Eukaryota</taxon>
        <taxon>Sar</taxon>
        <taxon>Stramenopiles</taxon>
        <taxon>Ochrophyta</taxon>
        <taxon>Bolidophyceae</taxon>
        <taxon>Parmales</taxon>
        <taxon>Triparmaceae</taxon>
        <taxon>Triparma</taxon>
    </lineage>
</organism>
<keyword evidence="3" id="KW-1185">Reference proteome</keyword>
<feature type="compositionally biased region" description="Polar residues" evidence="1">
    <location>
        <begin position="121"/>
        <end position="132"/>
    </location>
</feature>
<feature type="region of interest" description="Disordered" evidence="1">
    <location>
        <begin position="108"/>
        <end position="137"/>
    </location>
</feature>
<feature type="region of interest" description="Disordered" evidence="1">
    <location>
        <begin position="55"/>
        <end position="85"/>
    </location>
</feature>
<feature type="compositionally biased region" description="Polar residues" evidence="1">
    <location>
        <begin position="73"/>
        <end position="83"/>
    </location>
</feature>
<comment type="caution">
    <text evidence="2">The sequence shown here is derived from an EMBL/GenBank/DDBJ whole genome shotgun (WGS) entry which is preliminary data.</text>
</comment>
<evidence type="ECO:0000256" key="1">
    <source>
        <dbReference type="SAM" id="MobiDB-lite"/>
    </source>
</evidence>
<sequence>MLRNKRKAFAQRKLSILDFDEGGDLEAASTDISSSPSLQSNPERVVVTNKTVVVSRSPHQPTGQPAGPHHPVNLQSSSSTWDISNPDKIDIARLGEEMMAAAREFADVGSPREDNKKRGSRTSVEGQHQAMNDNGKPDSLAAFVEEMSTLNHRQAMKVNGKPDSLAAFVEDDVKVESQGGPLTRHVHNQIQLHLACSSGDTSINPLPSLPPQTSIRTTAVADERQFPRTRPPTPPTDVSGSDLDDKEIGGLSRVPVEVTPVMVHRIKDVEPQASSLSSSEKAVIYEMRVRVIEEMKGKSLRRSKDGRGYGK</sequence>